<dbReference type="AlphaFoldDB" id="A0A654T8H2"/>
<gene>
    <name evidence="2" type="ORF">ERS007681_01838</name>
</gene>
<evidence type="ECO:0000313" key="2">
    <source>
        <dbReference type="EMBL" id="CFE39458.1"/>
    </source>
</evidence>
<dbReference type="Proteomes" id="UP000048289">
    <property type="component" value="Unassembled WGS sequence"/>
</dbReference>
<evidence type="ECO:0000313" key="3">
    <source>
        <dbReference type="Proteomes" id="UP000048289"/>
    </source>
</evidence>
<name>A0A654T8H2_MYCTX</name>
<proteinExistence type="predicted"/>
<dbReference type="EMBL" id="CFOE01000206">
    <property type="protein sequence ID" value="CFE39458.1"/>
    <property type="molecule type" value="Genomic_DNA"/>
</dbReference>
<feature type="region of interest" description="Disordered" evidence="1">
    <location>
        <begin position="50"/>
        <end position="86"/>
    </location>
</feature>
<accession>A0A654T8H2</accession>
<organism evidence="2 3">
    <name type="scientific">Mycobacterium tuberculosis</name>
    <dbReference type="NCBI Taxonomy" id="1773"/>
    <lineage>
        <taxon>Bacteria</taxon>
        <taxon>Bacillati</taxon>
        <taxon>Actinomycetota</taxon>
        <taxon>Actinomycetes</taxon>
        <taxon>Mycobacteriales</taxon>
        <taxon>Mycobacteriaceae</taxon>
        <taxon>Mycobacterium</taxon>
        <taxon>Mycobacterium tuberculosis complex</taxon>
    </lineage>
</organism>
<sequence>MRRNAERQFAAALCSVASLVVPRLRCAVTVPPCSAVIATARCSHGSIGWSADSNANTNSPPPTDVPAFSNASAGSNSRQLAGYSPA</sequence>
<reference evidence="2 3" key="1">
    <citation type="submission" date="2015-03" db="EMBL/GenBank/DDBJ databases">
        <authorList>
            <consortium name="Pathogen Informatics"/>
        </authorList>
    </citation>
    <scope>NUCLEOTIDE SEQUENCE [LARGE SCALE GENOMIC DNA]</scope>
    <source>
        <strain evidence="2 3">G09901357</strain>
    </source>
</reference>
<evidence type="ECO:0000256" key="1">
    <source>
        <dbReference type="SAM" id="MobiDB-lite"/>
    </source>
</evidence>
<feature type="compositionally biased region" description="Polar residues" evidence="1">
    <location>
        <begin position="69"/>
        <end position="79"/>
    </location>
</feature>
<protein>
    <submittedName>
        <fullName evidence="2">Uncharacterized protein</fullName>
    </submittedName>
</protein>